<organism evidence="4 5">
    <name type="scientific">Pseudobacillus wudalianchiensis</name>
    <dbReference type="NCBI Taxonomy" id="1743143"/>
    <lineage>
        <taxon>Bacteria</taxon>
        <taxon>Bacillati</taxon>
        <taxon>Bacillota</taxon>
        <taxon>Bacilli</taxon>
        <taxon>Bacillales</taxon>
        <taxon>Bacillaceae</taxon>
        <taxon>Pseudobacillus</taxon>
    </lineage>
</organism>
<evidence type="ECO:0000313" key="5">
    <source>
        <dbReference type="Proteomes" id="UP000092578"/>
    </source>
</evidence>
<dbReference type="PANTHER" id="PTHR48107:SF16">
    <property type="entry name" value="NADPH-DEPENDENT ALDEHYDE REDUCTASE 1, CHLOROPLASTIC"/>
    <property type="match status" value="1"/>
</dbReference>
<feature type="compositionally biased region" description="Basic and acidic residues" evidence="3">
    <location>
        <begin position="13"/>
        <end position="39"/>
    </location>
</feature>
<feature type="compositionally biased region" description="Polar residues" evidence="3">
    <location>
        <begin position="1"/>
        <end position="12"/>
    </location>
</feature>
<dbReference type="PRINTS" id="PR00081">
    <property type="entry name" value="GDHRDH"/>
</dbReference>
<evidence type="ECO:0000256" key="3">
    <source>
        <dbReference type="SAM" id="MobiDB-lite"/>
    </source>
</evidence>
<dbReference type="GO" id="GO:0016614">
    <property type="term" value="F:oxidoreductase activity, acting on CH-OH group of donors"/>
    <property type="evidence" value="ECO:0007669"/>
    <property type="project" value="UniProtKB-ARBA"/>
</dbReference>
<dbReference type="SUPFAM" id="SSF51735">
    <property type="entry name" value="NAD(P)-binding Rossmann-fold domains"/>
    <property type="match status" value="1"/>
</dbReference>
<keyword evidence="2" id="KW-0560">Oxidoreductase</keyword>
<dbReference type="Proteomes" id="UP000092578">
    <property type="component" value="Unassembled WGS sequence"/>
</dbReference>
<name>A0A1B9AU06_9BACI</name>
<dbReference type="EMBL" id="MAYT01000023">
    <property type="protein sequence ID" value="OCA87380.1"/>
    <property type="molecule type" value="Genomic_DNA"/>
</dbReference>
<evidence type="ECO:0000256" key="2">
    <source>
        <dbReference type="ARBA" id="ARBA00023002"/>
    </source>
</evidence>
<reference evidence="5" key="1">
    <citation type="submission" date="2016-05" db="EMBL/GenBank/DDBJ databases">
        <authorList>
            <person name="Liu B."/>
            <person name="Wang J."/>
            <person name="Zhu Y."/>
            <person name="Liu G."/>
            <person name="Chen Q."/>
            <person name="Chen Z."/>
            <person name="Lan J."/>
            <person name="Che J."/>
            <person name="Ge C."/>
            <person name="Shi H."/>
            <person name="Pan Z."/>
            <person name="Liu X."/>
        </authorList>
    </citation>
    <scope>NUCLEOTIDE SEQUENCE [LARGE SCALE GENOMIC DNA]</scope>
    <source>
        <strain evidence="5">FJAT-27215</strain>
    </source>
</reference>
<dbReference type="AlphaFoldDB" id="A0A1B9AU06"/>
<accession>A0A1B9AU06</accession>
<proteinExistence type="inferred from homology"/>
<dbReference type="InterPro" id="IPR020904">
    <property type="entry name" value="Sc_DH/Rdtase_CS"/>
</dbReference>
<dbReference type="NCBIfam" id="NF005559">
    <property type="entry name" value="PRK07231.1"/>
    <property type="match status" value="1"/>
</dbReference>
<protein>
    <submittedName>
        <fullName evidence="4">NAD(P)-dependent oxidoreductase</fullName>
    </submittedName>
</protein>
<sequence>MSQQEQKQTFPKQHQDVHSGKTELMHPQPDHVDSDYKGSGKLEGKKALLTGADSGIGRAAAVYFAREGADVAIVYLENHEDAEETKKLIEQEGRQCLLIAGDIGSEEFCQEAVQKTLDTFGRIDVLVNNAGEQHPQNSLLDITAEQLEKTFRTNIFGYFYMTKAALPHLQKGASIINTASITAYKGNPTLIDYSATKGAIVSFTRSLAASLAKDGIRVNGVAPGPIWTPLIPSTFSAEKVSKFGADTPFGRAGQPYELAPAYVFLASNDSSYVSGQMIHVNGGTVVNG</sequence>
<dbReference type="FunFam" id="3.40.50.720:FF:000084">
    <property type="entry name" value="Short-chain dehydrogenase reductase"/>
    <property type="match status" value="1"/>
</dbReference>
<dbReference type="Gene3D" id="3.40.50.720">
    <property type="entry name" value="NAD(P)-binding Rossmann-like Domain"/>
    <property type="match status" value="1"/>
</dbReference>
<dbReference type="InterPro" id="IPR036291">
    <property type="entry name" value="NAD(P)-bd_dom_sf"/>
</dbReference>
<comment type="caution">
    <text evidence="4">The sequence shown here is derived from an EMBL/GenBank/DDBJ whole genome shotgun (WGS) entry which is preliminary data.</text>
</comment>
<dbReference type="InterPro" id="IPR002347">
    <property type="entry name" value="SDR_fam"/>
</dbReference>
<dbReference type="Pfam" id="PF13561">
    <property type="entry name" value="adh_short_C2"/>
    <property type="match status" value="1"/>
</dbReference>
<dbReference type="PROSITE" id="PS00061">
    <property type="entry name" value="ADH_SHORT"/>
    <property type="match status" value="1"/>
</dbReference>
<dbReference type="GO" id="GO:0008206">
    <property type="term" value="P:bile acid metabolic process"/>
    <property type="evidence" value="ECO:0007669"/>
    <property type="project" value="UniProtKB-ARBA"/>
</dbReference>
<dbReference type="RefSeq" id="WP_065410821.1">
    <property type="nucleotide sequence ID" value="NZ_MAYT01000023.1"/>
</dbReference>
<comment type="similarity">
    <text evidence="1">Belongs to the short-chain dehydrogenases/reductases (SDR) family.</text>
</comment>
<dbReference type="CDD" id="cd05355">
    <property type="entry name" value="SDR_c1"/>
    <property type="match status" value="1"/>
</dbReference>
<dbReference type="PRINTS" id="PR00080">
    <property type="entry name" value="SDRFAMILY"/>
</dbReference>
<evidence type="ECO:0000256" key="1">
    <source>
        <dbReference type="ARBA" id="ARBA00006484"/>
    </source>
</evidence>
<keyword evidence="5" id="KW-1185">Reference proteome</keyword>
<dbReference type="PANTHER" id="PTHR48107">
    <property type="entry name" value="NADPH-DEPENDENT ALDEHYDE REDUCTASE-LIKE PROTEIN, CHLOROPLASTIC-RELATED"/>
    <property type="match status" value="1"/>
</dbReference>
<feature type="region of interest" description="Disordered" evidence="3">
    <location>
        <begin position="1"/>
        <end position="39"/>
    </location>
</feature>
<gene>
    <name evidence="4" type="ORF">A8F95_09075</name>
</gene>
<evidence type="ECO:0000313" key="4">
    <source>
        <dbReference type="EMBL" id="OCA87380.1"/>
    </source>
</evidence>
<dbReference type="NCBIfam" id="NF005214">
    <property type="entry name" value="PRK06701.1"/>
    <property type="match status" value="1"/>
</dbReference>